<gene>
    <name evidence="3" type="ORF">Pan216_14310</name>
</gene>
<dbReference type="InterPro" id="IPR011044">
    <property type="entry name" value="Quino_amine_DH_bsu"/>
</dbReference>
<sequence length="667" mass="73583">MSISATCRHCGTTFNVKDSLSGRRLKCKECGGQFKVPSIDDDYEERPVKRRRRRKSSQSSGPILVVTAVVGLGVAVGAVVVFQQMQPSSASEVADVSTDKPSAANSPREETVVIESSPRRGSERPATDSVDATSSKPTKPSTSPEQSDPEPTGWSYEPDPLTLPEDDAVARTGRLEGQGDPTLSLGSPTVALLPPLSGFGNLEVWNLDQNKRVGRQLRGVGNIKHGTRTVNSDGSYVAFNDLKTKSDEVWSTKTGRTVLQLEPLSGGNTYSLQFVGPDKLLRHSYVSGDDRHTQFETFAVPGGELLGAFRVDALVSTGKLHFSPGYRYMVIRELNRILIYDLETGKEIGTDAAEDSFDIRSPKSVAFSPDGKELAVLSEHSYEGTLRIYDLASGKRVLEHQFPSKLTAGARIQHGEPVIQWLPNNIGWLMSHYYILSRKTGKIVAGLQSGDLRTSHFWLLPGDRVLHGRSSSGLQLTSFPHERLEKVLASAESDEPAWLKPGQSVSLNVKVLNARHESNEEVEAELSEALAERLERDGFTVADDQDVTLHVVYGEAKGKTLHEMKSAPRDRYNPLARNRGTPTGNKADATSITCRVAWRLKKRAQPLWQSDLSFDQTFALLRDKLTDKALRDSAFSMLRLRLDQEFIPYYIPEGRLNETLPMLISLD</sequence>
<dbReference type="Proteomes" id="UP000317093">
    <property type="component" value="Chromosome"/>
</dbReference>
<organism evidence="3 4">
    <name type="scientific">Kolteria novifilia</name>
    <dbReference type="NCBI Taxonomy" id="2527975"/>
    <lineage>
        <taxon>Bacteria</taxon>
        <taxon>Pseudomonadati</taxon>
        <taxon>Planctomycetota</taxon>
        <taxon>Planctomycetia</taxon>
        <taxon>Kolteriales</taxon>
        <taxon>Kolteriaceae</taxon>
        <taxon>Kolteria</taxon>
    </lineage>
</organism>
<feature type="compositionally biased region" description="Basic and acidic residues" evidence="1">
    <location>
        <begin position="107"/>
        <end position="126"/>
    </location>
</feature>
<evidence type="ECO:0000256" key="1">
    <source>
        <dbReference type="SAM" id="MobiDB-lite"/>
    </source>
</evidence>
<dbReference type="RefSeq" id="WP_145256659.1">
    <property type="nucleotide sequence ID" value="NZ_CP036279.1"/>
</dbReference>
<keyword evidence="2" id="KW-0472">Membrane</keyword>
<keyword evidence="2" id="KW-0812">Transmembrane</keyword>
<dbReference type="Gene3D" id="2.130.10.10">
    <property type="entry name" value="YVTN repeat-like/Quinoprotein amine dehydrogenase"/>
    <property type="match status" value="1"/>
</dbReference>
<dbReference type="KEGG" id="knv:Pan216_14310"/>
<protein>
    <recommendedName>
        <fullName evidence="5">WD domain, G-beta repeat</fullName>
    </recommendedName>
</protein>
<evidence type="ECO:0000313" key="3">
    <source>
        <dbReference type="EMBL" id="QDU60584.1"/>
    </source>
</evidence>
<keyword evidence="2" id="KW-1133">Transmembrane helix</keyword>
<dbReference type="AlphaFoldDB" id="A0A518B0S9"/>
<name>A0A518B0S9_9BACT</name>
<evidence type="ECO:0008006" key="5">
    <source>
        <dbReference type="Google" id="ProtNLM"/>
    </source>
</evidence>
<feature type="compositionally biased region" description="Low complexity" evidence="1">
    <location>
        <begin position="133"/>
        <end position="144"/>
    </location>
</feature>
<evidence type="ECO:0000313" key="4">
    <source>
        <dbReference type="Proteomes" id="UP000317093"/>
    </source>
</evidence>
<accession>A0A518B0S9</accession>
<dbReference type="InterPro" id="IPR015943">
    <property type="entry name" value="WD40/YVTN_repeat-like_dom_sf"/>
</dbReference>
<evidence type="ECO:0000256" key="2">
    <source>
        <dbReference type="SAM" id="Phobius"/>
    </source>
</evidence>
<dbReference type="Gene3D" id="2.20.28.160">
    <property type="match status" value="1"/>
</dbReference>
<dbReference type="EMBL" id="CP036279">
    <property type="protein sequence ID" value="QDU60584.1"/>
    <property type="molecule type" value="Genomic_DNA"/>
</dbReference>
<dbReference type="SUPFAM" id="SSF50969">
    <property type="entry name" value="YVTN repeat-like/Quinoprotein amine dehydrogenase"/>
    <property type="match status" value="1"/>
</dbReference>
<proteinExistence type="predicted"/>
<feature type="region of interest" description="Disordered" evidence="1">
    <location>
        <begin position="87"/>
        <end position="165"/>
    </location>
</feature>
<feature type="transmembrane region" description="Helical" evidence="2">
    <location>
        <begin position="59"/>
        <end position="82"/>
    </location>
</feature>
<keyword evidence="4" id="KW-1185">Reference proteome</keyword>
<dbReference type="OrthoDB" id="284830at2"/>
<reference evidence="3 4" key="1">
    <citation type="submission" date="2019-02" db="EMBL/GenBank/DDBJ databases">
        <title>Deep-cultivation of Planctomycetes and their phenomic and genomic characterization uncovers novel biology.</title>
        <authorList>
            <person name="Wiegand S."/>
            <person name="Jogler M."/>
            <person name="Boedeker C."/>
            <person name="Pinto D."/>
            <person name="Vollmers J."/>
            <person name="Rivas-Marin E."/>
            <person name="Kohn T."/>
            <person name="Peeters S.H."/>
            <person name="Heuer A."/>
            <person name="Rast P."/>
            <person name="Oberbeckmann S."/>
            <person name="Bunk B."/>
            <person name="Jeske O."/>
            <person name="Meyerdierks A."/>
            <person name="Storesund J.E."/>
            <person name="Kallscheuer N."/>
            <person name="Luecker S."/>
            <person name="Lage O.M."/>
            <person name="Pohl T."/>
            <person name="Merkel B.J."/>
            <person name="Hornburger P."/>
            <person name="Mueller R.-W."/>
            <person name="Bruemmer F."/>
            <person name="Labrenz M."/>
            <person name="Spormann A.M."/>
            <person name="Op den Camp H."/>
            <person name="Overmann J."/>
            <person name="Amann R."/>
            <person name="Jetten M.S.M."/>
            <person name="Mascher T."/>
            <person name="Medema M.H."/>
            <person name="Devos D.P."/>
            <person name="Kaster A.-K."/>
            <person name="Ovreas L."/>
            <person name="Rohde M."/>
            <person name="Galperin M.Y."/>
            <person name="Jogler C."/>
        </authorList>
    </citation>
    <scope>NUCLEOTIDE SEQUENCE [LARGE SCALE GENOMIC DNA]</scope>
    <source>
        <strain evidence="3 4">Pan216</strain>
    </source>
</reference>